<keyword evidence="7" id="KW-1185">Reference proteome</keyword>
<dbReference type="InterPro" id="IPR002933">
    <property type="entry name" value="Peptidase_M20"/>
</dbReference>
<dbReference type="PANTHER" id="PTHR43270:SF12">
    <property type="entry name" value="SUCCINYL-DIAMINOPIMELATE DESUCCINYLASE"/>
    <property type="match status" value="1"/>
</dbReference>
<evidence type="ECO:0000256" key="2">
    <source>
        <dbReference type="ARBA" id="ARBA00022723"/>
    </source>
</evidence>
<evidence type="ECO:0000259" key="5">
    <source>
        <dbReference type="Pfam" id="PF07687"/>
    </source>
</evidence>
<protein>
    <submittedName>
        <fullName evidence="6">Peptidase</fullName>
    </submittedName>
</protein>
<keyword evidence="1" id="KW-0645">Protease</keyword>
<dbReference type="GO" id="GO:0046872">
    <property type="term" value="F:metal ion binding"/>
    <property type="evidence" value="ECO:0007669"/>
    <property type="project" value="UniProtKB-KW"/>
</dbReference>
<proteinExistence type="predicted"/>
<accession>A0A261FKK3</accession>
<dbReference type="NCBIfam" id="NF005914">
    <property type="entry name" value="PRK07907.1"/>
    <property type="match status" value="1"/>
</dbReference>
<dbReference type="Pfam" id="PF01546">
    <property type="entry name" value="Peptidase_M20"/>
    <property type="match status" value="1"/>
</dbReference>
<evidence type="ECO:0000313" key="7">
    <source>
        <dbReference type="Proteomes" id="UP000216871"/>
    </source>
</evidence>
<keyword evidence="2" id="KW-0479">Metal-binding</keyword>
<dbReference type="InterPro" id="IPR051458">
    <property type="entry name" value="Cyt/Met_Dipeptidase"/>
</dbReference>
<name>A0A261FKK3_9BIFI</name>
<feature type="domain" description="Peptidase M20 dimerisation" evidence="5">
    <location>
        <begin position="207"/>
        <end position="356"/>
    </location>
</feature>
<reference evidence="6 7" key="1">
    <citation type="journal article" date="2017" name="BMC Genomics">
        <title>Comparative genomic and phylogenomic analyses of the Bifidobacteriaceae family.</title>
        <authorList>
            <person name="Lugli G.A."/>
            <person name="Milani C."/>
            <person name="Turroni F."/>
            <person name="Duranti S."/>
            <person name="Mancabelli L."/>
            <person name="Mangifesta M."/>
            <person name="Ferrario C."/>
            <person name="Modesto M."/>
            <person name="Mattarelli P."/>
            <person name="Jiri K."/>
            <person name="van Sinderen D."/>
            <person name="Ventura M."/>
        </authorList>
    </citation>
    <scope>NUCLEOTIDE SEQUENCE [LARGE SCALE GENOMIC DNA]</scope>
    <source>
        <strain evidence="6 7">DSM 100196</strain>
    </source>
</reference>
<dbReference type="PANTHER" id="PTHR43270">
    <property type="entry name" value="BETA-ALA-HIS DIPEPTIDASE"/>
    <property type="match status" value="1"/>
</dbReference>
<evidence type="ECO:0000256" key="4">
    <source>
        <dbReference type="SAM" id="MobiDB-lite"/>
    </source>
</evidence>
<feature type="region of interest" description="Disordered" evidence="4">
    <location>
        <begin position="422"/>
        <end position="441"/>
    </location>
</feature>
<comment type="caution">
    <text evidence="6">The sequence shown here is derived from an EMBL/GenBank/DDBJ whole genome shotgun (WGS) entry which is preliminary data.</text>
</comment>
<dbReference type="InterPro" id="IPR011650">
    <property type="entry name" value="Peptidase_M20_dimer"/>
</dbReference>
<evidence type="ECO:0000256" key="1">
    <source>
        <dbReference type="ARBA" id="ARBA00022670"/>
    </source>
</evidence>
<dbReference type="GO" id="GO:0008233">
    <property type="term" value="F:peptidase activity"/>
    <property type="evidence" value="ECO:0007669"/>
    <property type="project" value="UniProtKB-KW"/>
</dbReference>
<dbReference type="SUPFAM" id="SSF53187">
    <property type="entry name" value="Zn-dependent exopeptidases"/>
    <property type="match status" value="1"/>
</dbReference>
<dbReference type="Pfam" id="PF07687">
    <property type="entry name" value="M20_dimer"/>
    <property type="match status" value="1"/>
</dbReference>
<sequence>MAASNAERLSADEIRARVESDWNRIVELLTRKIALRSVSAQGITAEHMRRSAEFVAEELRLVGVDAKVAQATNEDGTPGAWEVIGSRVVSPDAPTVLLYAHHDVQPVPDATAWDTDPFTATAVDGRLYGRGSADDGGGIAIHSGALKALGDDLKVNIKVFIEGEEEMGSPSFIPFIEAHRDEFAADVIIVADSGNWAPDIPSLTTSLRGNTTVDVTVRALTHPVHSGQYGGPILDSTTLAAMLISSLYDGNGDLAVPGIAADEPVGGLQQDVDEHGVRADAGIVDGYVLAGTGSLASRLWTKPSLTVIGLDAHPVEGSFNVISPETRFRLSLRTAPSQRPEEAQAALMRYLESSAPFGAQVEVEAGDNGMGWAMDPNAEATQDALEAMAEAFGVAPINQGQGGSIPFIPELQRLFPGAQVLVTGPEDPKSNAHSPNESVSLPGLKNDVIAEALLLDKLGKPVK</sequence>
<organism evidence="6 7">
    <name type="scientific">Bifidobacterium myosotis</name>
    <dbReference type="NCBI Taxonomy" id="1630166"/>
    <lineage>
        <taxon>Bacteria</taxon>
        <taxon>Bacillati</taxon>
        <taxon>Actinomycetota</taxon>
        <taxon>Actinomycetes</taxon>
        <taxon>Bifidobacteriales</taxon>
        <taxon>Bifidobacteriaceae</taxon>
        <taxon>Bifidobacterium</taxon>
    </lineage>
</organism>
<dbReference type="AlphaFoldDB" id="A0A261FKK3"/>
<dbReference type="GO" id="GO:0006508">
    <property type="term" value="P:proteolysis"/>
    <property type="evidence" value="ECO:0007669"/>
    <property type="project" value="UniProtKB-KW"/>
</dbReference>
<dbReference type="Gene3D" id="3.40.630.10">
    <property type="entry name" value="Zn peptidases"/>
    <property type="match status" value="1"/>
</dbReference>
<dbReference type="RefSeq" id="WP_094667711.1">
    <property type="nucleotide sequence ID" value="NZ_MWWW01000013.1"/>
</dbReference>
<dbReference type="Gene3D" id="3.30.70.360">
    <property type="match status" value="1"/>
</dbReference>
<gene>
    <name evidence="6" type="ORF">BMYO_1270</name>
</gene>
<dbReference type="CDD" id="cd03893">
    <property type="entry name" value="M20_Dipept_like"/>
    <property type="match status" value="1"/>
</dbReference>
<dbReference type="OrthoDB" id="9761532at2"/>
<dbReference type="EMBL" id="MWWW01000013">
    <property type="protein sequence ID" value="OZG59702.1"/>
    <property type="molecule type" value="Genomic_DNA"/>
</dbReference>
<dbReference type="Proteomes" id="UP000216871">
    <property type="component" value="Unassembled WGS sequence"/>
</dbReference>
<evidence type="ECO:0000313" key="6">
    <source>
        <dbReference type="EMBL" id="OZG59702.1"/>
    </source>
</evidence>
<evidence type="ECO:0000256" key="3">
    <source>
        <dbReference type="ARBA" id="ARBA00022801"/>
    </source>
</evidence>
<keyword evidence="3" id="KW-0378">Hydrolase</keyword>